<organism evidence="12 13">
    <name type="scientific">Paraphoma chrysanthemicola</name>
    <dbReference type="NCBI Taxonomy" id="798071"/>
    <lineage>
        <taxon>Eukaryota</taxon>
        <taxon>Fungi</taxon>
        <taxon>Dikarya</taxon>
        <taxon>Ascomycota</taxon>
        <taxon>Pezizomycotina</taxon>
        <taxon>Dothideomycetes</taxon>
        <taxon>Pleosporomycetidae</taxon>
        <taxon>Pleosporales</taxon>
        <taxon>Pleosporineae</taxon>
        <taxon>Phaeosphaeriaceae</taxon>
        <taxon>Paraphoma</taxon>
    </lineage>
</organism>
<dbReference type="GO" id="GO:0032259">
    <property type="term" value="P:methylation"/>
    <property type="evidence" value="ECO:0007669"/>
    <property type="project" value="UniProtKB-KW"/>
</dbReference>
<dbReference type="PANTHER" id="PTHR12714:SF9">
    <property type="entry name" value="PROTEIN-S-ISOPRENYLCYSTEINE O-METHYLTRANSFERASE"/>
    <property type="match status" value="1"/>
</dbReference>
<dbReference type="AlphaFoldDB" id="A0A8K0QXL5"/>
<feature type="transmembrane region" description="Helical" evidence="10">
    <location>
        <begin position="91"/>
        <end position="108"/>
    </location>
</feature>
<comment type="caution">
    <text evidence="12">The sequence shown here is derived from an EMBL/GenBank/DDBJ whole genome shotgun (WGS) entry which is preliminary data.</text>
</comment>
<evidence type="ECO:0000256" key="11">
    <source>
        <dbReference type="SAM" id="MobiDB-lite"/>
    </source>
</evidence>
<evidence type="ECO:0000256" key="3">
    <source>
        <dbReference type="ARBA" id="ARBA00012151"/>
    </source>
</evidence>
<evidence type="ECO:0000256" key="4">
    <source>
        <dbReference type="ARBA" id="ARBA00022603"/>
    </source>
</evidence>
<keyword evidence="7 10" id="KW-0812">Transmembrane</keyword>
<feature type="transmembrane region" description="Helical" evidence="10">
    <location>
        <begin position="154"/>
        <end position="173"/>
    </location>
</feature>
<evidence type="ECO:0000256" key="7">
    <source>
        <dbReference type="ARBA" id="ARBA00022692"/>
    </source>
</evidence>
<keyword evidence="13" id="KW-1185">Reference proteome</keyword>
<comment type="similarity">
    <text evidence="2 10">Belongs to the class VI-like SAM-binding methyltransferase superfamily. Isoprenylcysteine carboxyl methyltransferase family.</text>
</comment>
<dbReference type="InterPro" id="IPR025770">
    <property type="entry name" value="PPMT_MeTrfase"/>
</dbReference>
<dbReference type="GO" id="GO:0004671">
    <property type="term" value="F:protein C-terminal S-isoprenylcysteine carboxyl O-methyltransferase activity"/>
    <property type="evidence" value="ECO:0007669"/>
    <property type="project" value="UniProtKB-EC"/>
</dbReference>
<dbReference type="Pfam" id="PF04140">
    <property type="entry name" value="ICMT"/>
    <property type="match status" value="1"/>
</dbReference>
<gene>
    <name evidence="12" type="ORF">FB567DRAFT_535665</name>
</gene>
<evidence type="ECO:0000256" key="10">
    <source>
        <dbReference type="RuleBase" id="RU362022"/>
    </source>
</evidence>
<feature type="transmembrane region" description="Helical" evidence="10">
    <location>
        <begin position="216"/>
        <end position="244"/>
    </location>
</feature>
<keyword evidence="8 10" id="KW-1133">Transmembrane helix</keyword>
<dbReference type="Gene3D" id="1.20.120.1630">
    <property type="match status" value="1"/>
</dbReference>
<evidence type="ECO:0000256" key="5">
    <source>
        <dbReference type="ARBA" id="ARBA00022679"/>
    </source>
</evidence>
<keyword evidence="10" id="KW-0256">Endoplasmic reticulum</keyword>
<keyword evidence="4 10" id="KW-0489">Methyltransferase</keyword>
<feature type="transmembrane region" description="Helical" evidence="10">
    <location>
        <begin position="59"/>
        <end position="82"/>
    </location>
</feature>
<evidence type="ECO:0000256" key="9">
    <source>
        <dbReference type="ARBA" id="ARBA00023136"/>
    </source>
</evidence>
<comment type="subcellular location">
    <subcellularLocation>
        <location evidence="10">Endoplasmic reticulum membrane</location>
        <topology evidence="10">Multi-pass membrane protein</topology>
    </subcellularLocation>
    <subcellularLocation>
        <location evidence="1">Membrane</location>
        <topology evidence="1">Multi-pass membrane protein</topology>
    </subcellularLocation>
</comment>
<evidence type="ECO:0000313" key="12">
    <source>
        <dbReference type="EMBL" id="KAH7076179.1"/>
    </source>
</evidence>
<dbReference type="PANTHER" id="PTHR12714">
    <property type="entry name" value="PROTEIN-S ISOPRENYLCYSTEINE O-METHYLTRANSFERASE"/>
    <property type="match status" value="1"/>
</dbReference>
<accession>A0A8K0QXL5</accession>
<dbReference type="InterPro" id="IPR007269">
    <property type="entry name" value="ICMT_MeTrfase"/>
</dbReference>
<keyword evidence="6 10" id="KW-0949">S-adenosyl-L-methionine</keyword>
<dbReference type="OrthoDB" id="422086at2759"/>
<name>A0A8K0QXL5_9PLEO</name>
<dbReference type="PROSITE" id="PS51564">
    <property type="entry name" value="SAM_ICMT"/>
    <property type="match status" value="1"/>
</dbReference>
<evidence type="ECO:0000313" key="13">
    <source>
        <dbReference type="Proteomes" id="UP000813461"/>
    </source>
</evidence>
<evidence type="ECO:0000256" key="2">
    <source>
        <dbReference type="ARBA" id="ARBA00009140"/>
    </source>
</evidence>
<dbReference type="Proteomes" id="UP000813461">
    <property type="component" value="Unassembled WGS sequence"/>
</dbReference>
<dbReference type="EC" id="2.1.1.100" evidence="3 10"/>
<sequence>MSTTNGSLTGAQPRAPLPDKWSPEIDVAHRRSASPPPVRPSPSIALDFYPNGKRSLAGIALRAFLLGSTFILGLTLALYLALTPSRLWRPFAFLSILSVFHFLEFYTTSAYNTPVATISSFLLSNGSAYRQAHTLAFIETCVTSYFLPGWQARVHPWPVLALGIVLVVVGQGVRSTAMVQAGTNFNHNVQSKKNAGHELVTSGLYTYFRHPSYFGFFWWGVGTQLVLGNTVCFVGYVGVLWYFFSRRIAHEEEHLVEFFGAEYKAYRARTKVWIPFI</sequence>
<dbReference type="GO" id="GO:0005789">
    <property type="term" value="C:endoplasmic reticulum membrane"/>
    <property type="evidence" value="ECO:0007669"/>
    <property type="project" value="UniProtKB-SubCell"/>
</dbReference>
<keyword evidence="9 10" id="KW-0472">Membrane</keyword>
<dbReference type="EMBL" id="JAGMVJ010000019">
    <property type="protein sequence ID" value="KAH7076179.1"/>
    <property type="molecule type" value="Genomic_DNA"/>
</dbReference>
<feature type="region of interest" description="Disordered" evidence="11">
    <location>
        <begin position="1"/>
        <end position="21"/>
    </location>
</feature>
<keyword evidence="5" id="KW-0808">Transferase</keyword>
<reference evidence="12" key="1">
    <citation type="journal article" date="2021" name="Nat. Commun.">
        <title>Genetic determinants of endophytism in the Arabidopsis root mycobiome.</title>
        <authorList>
            <person name="Mesny F."/>
            <person name="Miyauchi S."/>
            <person name="Thiergart T."/>
            <person name="Pickel B."/>
            <person name="Atanasova L."/>
            <person name="Karlsson M."/>
            <person name="Huettel B."/>
            <person name="Barry K.W."/>
            <person name="Haridas S."/>
            <person name="Chen C."/>
            <person name="Bauer D."/>
            <person name="Andreopoulos W."/>
            <person name="Pangilinan J."/>
            <person name="LaButti K."/>
            <person name="Riley R."/>
            <person name="Lipzen A."/>
            <person name="Clum A."/>
            <person name="Drula E."/>
            <person name="Henrissat B."/>
            <person name="Kohler A."/>
            <person name="Grigoriev I.V."/>
            <person name="Martin F.M."/>
            <person name="Hacquard S."/>
        </authorList>
    </citation>
    <scope>NUCLEOTIDE SEQUENCE</scope>
    <source>
        <strain evidence="12">MPI-SDFR-AT-0120</strain>
    </source>
</reference>
<evidence type="ECO:0000256" key="8">
    <source>
        <dbReference type="ARBA" id="ARBA00022989"/>
    </source>
</evidence>
<feature type="compositionally biased region" description="Polar residues" evidence="11">
    <location>
        <begin position="1"/>
        <end position="10"/>
    </location>
</feature>
<protein>
    <recommendedName>
        <fullName evidence="3 10">Protein-S-isoprenylcysteine O-methyltransferase</fullName>
        <ecNumber evidence="3 10">2.1.1.100</ecNumber>
    </recommendedName>
</protein>
<proteinExistence type="inferred from homology"/>
<evidence type="ECO:0000256" key="1">
    <source>
        <dbReference type="ARBA" id="ARBA00004141"/>
    </source>
</evidence>
<comment type="catalytic activity">
    <reaction evidence="10">
        <text>[protein]-C-terminal S-[(2E,6E)-farnesyl]-L-cysteine + S-adenosyl-L-methionine = [protein]-C-terminal S-[(2E,6E)-farnesyl]-L-cysteine methyl ester + S-adenosyl-L-homocysteine</text>
        <dbReference type="Rhea" id="RHEA:21672"/>
        <dbReference type="Rhea" id="RHEA-COMP:12125"/>
        <dbReference type="Rhea" id="RHEA-COMP:12126"/>
        <dbReference type="ChEBI" id="CHEBI:57856"/>
        <dbReference type="ChEBI" id="CHEBI:59789"/>
        <dbReference type="ChEBI" id="CHEBI:90510"/>
        <dbReference type="ChEBI" id="CHEBI:90511"/>
        <dbReference type="EC" id="2.1.1.100"/>
    </reaction>
</comment>
<evidence type="ECO:0000256" key="6">
    <source>
        <dbReference type="ARBA" id="ARBA00022691"/>
    </source>
</evidence>